<accession>A0A1D3TP70</accession>
<protein>
    <submittedName>
        <fullName evidence="1">Uncharacterized protein</fullName>
    </submittedName>
</protein>
<evidence type="ECO:0000313" key="2">
    <source>
        <dbReference type="Proteomes" id="UP000199315"/>
    </source>
</evidence>
<dbReference type="Proteomes" id="UP000199315">
    <property type="component" value="Unassembled WGS sequence"/>
</dbReference>
<reference evidence="1 2" key="1">
    <citation type="submission" date="2016-09" db="EMBL/GenBank/DDBJ databases">
        <authorList>
            <person name="Capua I."/>
            <person name="De Benedictis P."/>
            <person name="Joannis T."/>
            <person name="Lombin L.H."/>
            <person name="Cattoli G."/>
        </authorList>
    </citation>
    <scope>NUCLEOTIDE SEQUENCE [LARGE SCALE GENOMIC DNA]</scope>
    <source>
        <strain evidence="1 2">GluBS11</strain>
    </source>
</reference>
<proteinExistence type="predicted"/>
<sequence length="42" mass="5046">MIEMLSVVLFIQKKSVKVDKILLSIYLRCRQFYKQLVKINCI</sequence>
<gene>
    <name evidence="1" type="ORF">SAMN05421730_1001370</name>
</gene>
<dbReference type="EMBL" id="FMKA01000001">
    <property type="protein sequence ID" value="SCP95171.1"/>
    <property type="molecule type" value="Genomic_DNA"/>
</dbReference>
<dbReference type="AlphaFoldDB" id="A0A1D3TP70"/>
<evidence type="ECO:0000313" key="1">
    <source>
        <dbReference type="EMBL" id="SCP95171.1"/>
    </source>
</evidence>
<keyword evidence="2" id="KW-1185">Reference proteome</keyword>
<name>A0A1D3TP70_9FIRM</name>
<organism evidence="1 2">
    <name type="scientific">Anaerobium acetethylicum</name>
    <dbReference type="NCBI Taxonomy" id="1619234"/>
    <lineage>
        <taxon>Bacteria</taxon>
        <taxon>Bacillati</taxon>
        <taxon>Bacillota</taxon>
        <taxon>Clostridia</taxon>
        <taxon>Lachnospirales</taxon>
        <taxon>Lachnospiraceae</taxon>
        <taxon>Anaerobium</taxon>
    </lineage>
</organism>
<dbReference type="STRING" id="1619234.SAMN05421730_1001370"/>